<dbReference type="GO" id="GO:0000139">
    <property type="term" value="C:Golgi membrane"/>
    <property type="evidence" value="ECO:0007669"/>
    <property type="project" value="UniProtKB-SubCell"/>
</dbReference>
<evidence type="ECO:0000256" key="14">
    <source>
        <dbReference type="ARBA" id="ARBA00023128"/>
    </source>
</evidence>
<feature type="transmembrane region" description="Helical" evidence="18">
    <location>
        <begin position="227"/>
        <end position="248"/>
    </location>
</feature>
<evidence type="ECO:0000313" key="21">
    <source>
        <dbReference type="EMBL" id="KAI8575610.1"/>
    </source>
</evidence>
<dbReference type="PROSITE" id="PS51914">
    <property type="entry name" value="MRH"/>
    <property type="match status" value="1"/>
</dbReference>
<organism evidence="21 22">
    <name type="scientific">Umbelopsis ramanniana AG</name>
    <dbReference type="NCBI Taxonomy" id="1314678"/>
    <lineage>
        <taxon>Eukaryota</taxon>
        <taxon>Fungi</taxon>
        <taxon>Fungi incertae sedis</taxon>
        <taxon>Mucoromycota</taxon>
        <taxon>Mucoromycotina</taxon>
        <taxon>Umbelopsidomycetes</taxon>
        <taxon>Umbelopsidales</taxon>
        <taxon>Umbelopsidaceae</taxon>
        <taxon>Umbelopsis</taxon>
    </lineage>
</organism>
<evidence type="ECO:0000256" key="16">
    <source>
        <dbReference type="ARBA" id="ARBA00023157"/>
    </source>
</evidence>
<evidence type="ECO:0000256" key="10">
    <source>
        <dbReference type="ARBA" id="ARBA00022927"/>
    </source>
</evidence>
<evidence type="ECO:0000256" key="3">
    <source>
        <dbReference type="ARBA" id="ARBA00004472"/>
    </source>
</evidence>
<dbReference type="Proteomes" id="UP001206595">
    <property type="component" value="Unassembled WGS sequence"/>
</dbReference>
<evidence type="ECO:0000256" key="11">
    <source>
        <dbReference type="ARBA" id="ARBA00022989"/>
    </source>
</evidence>
<keyword evidence="12" id="KW-0072">Autophagy</keyword>
<dbReference type="PANTHER" id="PTHR15071:SF13">
    <property type="entry name" value="AUTOPHAGY-RELATED PROTEIN 27"/>
    <property type="match status" value="1"/>
</dbReference>
<dbReference type="GO" id="GO:0034045">
    <property type="term" value="C:phagophore assembly site membrane"/>
    <property type="evidence" value="ECO:0007669"/>
    <property type="project" value="UniProtKB-SubCell"/>
</dbReference>
<evidence type="ECO:0000256" key="2">
    <source>
        <dbReference type="ARBA" id="ARBA00004358"/>
    </source>
</evidence>
<evidence type="ECO:0000313" key="22">
    <source>
        <dbReference type="Proteomes" id="UP001206595"/>
    </source>
</evidence>
<comment type="similarity">
    <text evidence="5">Belongs to the ATG27 family.</text>
</comment>
<evidence type="ECO:0000256" key="7">
    <source>
        <dbReference type="ARBA" id="ARBA00022448"/>
    </source>
</evidence>
<keyword evidence="17" id="KW-0968">Cytoplasmic vesicle</keyword>
<comment type="subcellular location">
    <subcellularLocation>
        <location evidence="2">Cytoplasmic vesicle membrane</location>
        <topology evidence="2">Single-pass type I membrane protein</topology>
    </subcellularLocation>
    <subcellularLocation>
        <location evidence="4">Golgi apparatus membrane</location>
        <topology evidence="4">Single-pass type I membrane protein</topology>
    </subcellularLocation>
    <subcellularLocation>
        <location evidence="1">Mitochondrion membrane</location>
        <topology evidence="1">Single-pass membrane protein</topology>
    </subcellularLocation>
    <subcellularLocation>
        <location evidence="3">Preautophagosomal structure membrane</location>
        <topology evidence="3">Single-pass type I membrane protein</topology>
    </subcellularLocation>
</comment>
<gene>
    <name evidence="21" type="ORF">K450DRAFT_260903</name>
</gene>
<reference evidence="21" key="1">
    <citation type="submission" date="2021-06" db="EMBL/GenBank/DDBJ databases">
        <authorList>
            <consortium name="DOE Joint Genome Institute"/>
            <person name="Mondo S.J."/>
            <person name="Amses K.R."/>
            <person name="Simmons D.R."/>
            <person name="Longcore J.E."/>
            <person name="Seto K."/>
            <person name="Alves G.H."/>
            <person name="Bonds A.E."/>
            <person name="Quandt C.A."/>
            <person name="Davis W.J."/>
            <person name="Chang Y."/>
            <person name="Letcher P.M."/>
            <person name="Powell M.J."/>
            <person name="Kuo A."/>
            <person name="Labutti K."/>
            <person name="Pangilinan J."/>
            <person name="Andreopoulos W."/>
            <person name="Tritt A."/>
            <person name="Riley R."/>
            <person name="Hundley H."/>
            <person name="Johnson J."/>
            <person name="Lipzen A."/>
            <person name="Barry K."/>
            <person name="Berbee M.L."/>
            <person name="Buchler N.E."/>
            <person name="Grigoriev I.V."/>
            <person name="Spatafora J.W."/>
            <person name="Stajich J.E."/>
            <person name="James T.Y."/>
        </authorList>
    </citation>
    <scope>NUCLEOTIDE SEQUENCE</scope>
    <source>
        <strain evidence="21">AG</strain>
    </source>
</reference>
<name>A0AAD5H861_UMBRA</name>
<keyword evidence="16" id="KW-1015">Disulfide bond</keyword>
<dbReference type="Pfam" id="PF09451">
    <property type="entry name" value="ATG27"/>
    <property type="match status" value="1"/>
</dbReference>
<keyword evidence="8 18" id="KW-0812">Transmembrane</keyword>
<comment type="caution">
    <text evidence="21">The sequence shown here is derived from an EMBL/GenBank/DDBJ whole genome shotgun (WGS) entry which is preliminary data.</text>
</comment>
<keyword evidence="10" id="KW-0653">Protein transport</keyword>
<keyword evidence="11 18" id="KW-1133">Transmembrane helix</keyword>
<evidence type="ECO:0000256" key="12">
    <source>
        <dbReference type="ARBA" id="ARBA00023006"/>
    </source>
</evidence>
<keyword evidence="15 18" id="KW-0472">Membrane</keyword>
<dbReference type="AlphaFoldDB" id="A0AAD5H861"/>
<keyword evidence="13" id="KW-0333">Golgi apparatus</keyword>
<evidence type="ECO:0000256" key="13">
    <source>
        <dbReference type="ARBA" id="ARBA00023034"/>
    </source>
</evidence>
<dbReference type="RefSeq" id="XP_051440614.1">
    <property type="nucleotide sequence ID" value="XM_051592227.1"/>
</dbReference>
<keyword evidence="7" id="KW-0813">Transport</keyword>
<reference evidence="21" key="2">
    <citation type="journal article" date="2022" name="Proc. Natl. Acad. Sci. U.S.A.">
        <title>Diploid-dominant life cycles characterize the early evolution of Fungi.</title>
        <authorList>
            <person name="Amses K.R."/>
            <person name="Simmons D.R."/>
            <person name="Longcore J.E."/>
            <person name="Mondo S.J."/>
            <person name="Seto K."/>
            <person name="Jeronimo G.H."/>
            <person name="Bonds A.E."/>
            <person name="Quandt C.A."/>
            <person name="Davis W.J."/>
            <person name="Chang Y."/>
            <person name="Federici B.A."/>
            <person name="Kuo A."/>
            <person name="LaButti K."/>
            <person name="Pangilinan J."/>
            <person name="Andreopoulos W."/>
            <person name="Tritt A."/>
            <person name="Riley R."/>
            <person name="Hundley H."/>
            <person name="Johnson J."/>
            <person name="Lipzen A."/>
            <person name="Barry K."/>
            <person name="Lang B.F."/>
            <person name="Cuomo C.A."/>
            <person name="Buchler N.E."/>
            <person name="Grigoriev I.V."/>
            <person name="Spatafora J.W."/>
            <person name="Stajich J.E."/>
            <person name="James T.Y."/>
        </authorList>
    </citation>
    <scope>NUCLEOTIDE SEQUENCE</scope>
    <source>
        <strain evidence="21">AG</strain>
    </source>
</reference>
<proteinExistence type="inferred from homology"/>
<evidence type="ECO:0000256" key="9">
    <source>
        <dbReference type="ARBA" id="ARBA00022729"/>
    </source>
</evidence>
<protein>
    <recommendedName>
        <fullName evidence="6">Autophagy-related protein 27</fullName>
    </recommendedName>
</protein>
<evidence type="ECO:0000256" key="18">
    <source>
        <dbReference type="SAM" id="Phobius"/>
    </source>
</evidence>
<dbReference type="PANTHER" id="PTHR15071">
    <property type="entry name" value="MANNOSE-6-PHOSPHATE RECEPTOR FAMILY MEMBER"/>
    <property type="match status" value="1"/>
</dbReference>
<evidence type="ECO:0000256" key="5">
    <source>
        <dbReference type="ARBA" id="ARBA00005363"/>
    </source>
</evidence>
<evidence type="ECO:0000256" key="8">
    <source>
        <dbReference type="ARBA" id="ARBA00022692"/>
    </source>
</evidence>
<keyword evidence="9 19" id="KW-0732">Signal</keyword>
<dbReference type="GO" id="GO:0031966">
    <property type="term" value="C:mitochondrial membrane"/>
    <property type="evidence" value="ECO:0007669"/>
    <property type="project" value="UniProtKB-SubCell"/>
</dbReference>
<evidence type="ECO:0000256" key="4">
    <source>
        <dbReference type="ARBA" id="ARBA00004614"/>
    </source>
</evidence>
<dbReference type="GO" id="GO:0015031">
    <property type="term" value="P:protein transport"/>
    <property type="evidence" value="ECO:0007669"/>
    <property type="project" value="UniProtKB-KW"/>
</dbReference>
<dbReference type="GO" id="GO:0006914">
    <property type="term" value="P:autophagy"/>
    <property type="evidence" value="ECO:0007669"/>
    <property type="project" value="UniProtKB-KW"/>
</dbReference>
<feature type="chain" id="PRO_5042162362" description="Autophagy-related protein 27" evidence="19">
    <location>
        <begin position="21"/>
        <end position="322"/>
    </location>
</feature>
<keyword evidence="14" id="KW-0496">Mitochondrion</keyword>
<evidence type="ECO:0000256" key="15">
    <source>
        <dbReference type="ARBA" id="ARBA00023136"/>
    </source>
</evidence>
<evidence type="ECO:0000256" key="6">
    <source>
        <dbReference type="ARBA" id="ARBA00013776"/>
    </source>
</evidence>
<evidence type="ECO:0000259" key="20">
    <source>
        <dbReference type="PROSITE" id="PS51914"/>
    </source>
</evidence>
<evidence type="ECO:0000256" key="19">
    <source>
        <dbReference type="SAM" id="SignalP"/>
    </source>
</evidence>
<accession>A0AAD5H861</accession>
<keyword evidence="22" id="KW-1185">Reference proteome</keyword>
<dbReference type="InterPro" id="IPR018939">
    <property type="entry name" value="Autophagy-rel_prot_27"/>
</dbReference>
<dbReference type="InterPro" id="IPR009011">
    <property type="entry name" value="Man6P_isomerase_rcpt-bd_dom_sf"/>
</dbReference>
<feature type="signal peptide" evidence="19">
    <location>
        <begin position="1"/>
        <end position="20"/>
    </location>
</feature>
<dbReference type="EMBL" id="MU620975">
    <property type="protein sequence ID" value="KAI8575610.1"/>
    <property type="molecule type" value="Genomic_DNA"/>
</dbReference>
<feature type="domain" description="MRH" evidence="20">
    <location>
        <begin position="23"/>
        <end position="199"/>
    </location>
</feature>
<dbReference type="Gene3D" id="2.70.130.10">
    <property type="entry name" value="Mannose-6-phosphate receptor binding domain"/>
    <property type="match status" value="1"/>
</dbReference>
<dbReference type="GeneID" id="75917570"/>
<dbReference type="SUPFAM" id="SSF50911">
    <property type="entry name" value="Mannose 6-phosphate receptor domain"/>
    <property type="match status" value="1"/>
</dbReference>
<evidence type="ECO:0000256" key="1">
    <source>
        <dbReference type="ARBA" id="ARBA00004304"/>
    </source>
</evidence>
<dbReference type="GO" id="GO:0030659">
    <property type="term" value="C:cytoplasmic vesicle membrane"/>
    <property type="evidence" value="ECO:0007669"/>
    <property type="project" value="UniProtKB-SubCell"/>
</dbReference>
<sequence>MQLKSSLIIAATLFAAVTSAAPDFCTPGYQPIQDSNLKLDLTKLSSPEGFQIITEASTPPTTTKTEVKINLCGPLNQPEGANQDYCRTGAYVCRRVINVKDGNERVTEVQEIAGEIEGSVLDSSLTLPENEKDLSKNGVQYVITLKGGKVLDTPQSTKITMECDANGDKNADPPVKPTVNSYTNGVLDLYWKTPFACATTEQIPSQPDNGGDGNSGNGGGGGGMSGAGIFFLIVGILVALYFIGGAFYNYKQYNARGLDLIPHRDFWLDLPYLIKVSLAGIYEIGRMPTNKESFLYYPQDLFSHLMESISSRRRAGDGYVSV</sequence>
<dbReference type="InterPro" id="IPR044865">
    <property type="entry name" value="MRH_dom"/>
</dbReference>
<evidence type="ECO:0000256" key="17">
    <source>
        <dbReference type="ARBA" id="ARBA00023329"/>
    </source>
</evidence>